<proteinExistence type="predicted"/>
<dbReference type="Pfam" id="PF00147">
    <property type="entry name" value="Fibrinogen_C"/>
    <property type="match status" value="1"/>
</dbReference>
<dbReference type="OrthoDB" id="7735550at2759"/>
<dbReference type="FunFam" id="3.90.215.10:FF:000001">
    <property type="entry name" value="Tenascin isoform 1"/>
    <property type="match status" value="1"/>
</dbReference>
<keyword evidence="2" id="KW-0732">Signal</keyword>
<protein>
    <submittedName>
        <fullName evidence="4">TNR protein</fullName>
    </submittedName>
</protein>
<feature type="signal peptide" evidence="2">
    <location>
        <begin position="1"/>
        <end position="22"/>
    </location>
</feature>
<dbReference type="SMART" id="SM00186">
    <property type="entry name" value="FBG"/>
    <property type="match status" value="1"/>
</dbReference>
<feature type="domain" description="Fibrinogen C-terminal" evidence="3">
    <location>
        <begin position="88"/>
        <end position="301"/>
    </location>
</feature>
<evidence type="ECO:0000256" key="2">
    <source>
        <dbReference type="SAM" id="SignalP"/>
    </source>
</evidence>
<dbReference type="InterPro" id="IPR050373">
    <property type="entry name" value="Fibrinogen_C-term_domain"/>
</dbReference>
<gene>
    <name evidence="4" type="primary">TNR</name>
    <name evidence="4" type="ORF">BLAG_LOCUS19223</name>
</gene>
<dbReference type="InterPro" id="IPR036056">
    <property type="entry name" value="Fibrinogen-like_C"/>
</dbReference>
<dbReference type="SUPFAM" id="SSF56496">
    <property type="entry name" value="Fibrinogen C-terminal domain-like"/>
    <property type="match status" value="1"/>
</dbReference>
<dbReference type="Gene3D" id="3.90.215.10">
    <property type="entry name" value="Gamma Fibrinogen, chain A, domain 1"/>
    <property type="match status" value="1"/>
</dbReference>
<dbReference type="NCBIfam" id="NF040941">
    <property type="entry name" value="GGGWT_bact"/>
    <property type="match status" value="1"/>
</dbReference>
<name>A0A8J9ZZV3_BRALA</name>
<dbReference type="AlphaFoldDB" id="A0A8J9ZZV3"/>
<dbReference type="CDD" id="cd00087">
    <property type="entry name" value="FReD"/>
    <property type="match status" value="1"/>
</dbReference>
<feature type="chain" id="PRO_5035472532" evidence="2">
    <location>
        <begin position="23"/>
        <end position="302"/>
    </location>
</feature>
<keyword evidence="5" id="KW-1185">Reference proteome</keyword>
<evidence type="ECO:0000313" key="5">
    <source>
        <dbReference type="Proteomes" id="UP000838412"/>
    </source>
</evidence>
<dbReference type="InterPro" id="IPR002181">
    <property type="entry name" value="Fibrinogen_a/b/g_C_dom"/>
</dbReference>
<keyword evidence="1" id="KW-1015">Disulfide bond</keyword>
<dbReference type="PANTHER" id="PTHR19143">
    <property type="entry name" value="FIBRINOGEN/TENASCIN/ANGIOPOEITIN"/>
    <property type="match status" value="1"/>
</dbReference>
<dbReference type="GO" id="GO:0005615">
    <property type="term" value="C:extracellular space"/>
    <property type="evidence" value="ECO:0007669"/>
    <property type="project" value="TreeGrafter"/>
</dbReference>
<dbReference type="PANTHER" id="PTHR19143:SF394">
    <property type="entry name" value="ANGIOPOIETIN-RELATED PROTEIN 3-LIKE"/>
    <property type="match status" value="1"/>
</dbReference>
<reference evidence="4" key="1">
    <citation type="submission" date="2022-01" db="EMBL/GenBank/DDBJ databases">
        <authorList>
            <person name="Braso-Vives M."/>
        </authorList>
    </citation>
    <scope>NUCLEOTIDE SEQUENCE</scope>
</reference>
<sequence length="302" mass="33327">MGCSWVIFAGTFMTFLAQTGHSQDVTGSSWKPAQVGSTCQIVYSAAPCPQHVCSCPPCPACVCQCYKDNVTTPVTPRPTQGVCTQDGTDLLSVAGGCDVLYKSGVRVNGVYTIDPDGGGQIEVYCDMERDGGGWTVIQKRQDGHMEFFRDWDAYKRGFGDPQEFWIGLEHIHRLTKARQTDLHVTVADSGGTEKFARYRGFKVDGEDTNYTLRLGLYLEGSAGDSLEYHRDMPFSTPDRDNDGSASNCAEDVKGAWWFKDCHTSDLNGEYHGGPSKSINWYSFSGDNVPLARAEMRLRPSDF</sequence>
<dbReference type="InterPro" id="IPR020837">
    <property type="entry name" value="Fibrinogen_CS"/>
</dbReference>
<dbReference type="PROSITE" id="PS00514">
    <property type="entry name" value="FIBRINOGEN_C_1"/>
    <property type="match status" value="1"/>
</dbReference>
<accession>A0A8J9ZZV3</accession>
<evidence type="ECO:0000313" key="4">
    <source>
        <dbReference type="EMBL" id="CAH1265151.1"/>
    </source>
</evidence>
<evidence type="ECO:0000259" key="3">
    <source>
        <dbReference type="PROSITE" id="PS51406"/>
    </source>
</evidence>
<evidence type="ECO:0000256" key="1">
    <source>
        <dbReference type="ARBA" id="ARBA00023157"/>
    </source>
</evidence>
<dbReference type="InterPro" id="IPR014716">
    <property type="entry name" value="Fibrinogen_a/b/g_C_1"/>
</dbReference>
<dbReference type="EMBL" id="OV696690">
    <property type="protein sequence ID" value="CAH1265151.1"/>
    <property type="molecule type" value="Genomic_DNA"/>
</dbReference>
<dbReference type="PROSITE" id="PS51406">
    <property type="entry name" value="FIBRINOGEN_C_2"/>
    <property type="match status" value="1"/>
</dbReference>
<organism evidence="4 5">
    <name type="scientific">Branchiostoma lanceolatum</name>
    <name type="common">Common lancelet</name>
    <name type="synonym">Amphioxus lanceolatum</name>
    <dbReference type="NCBI Taxonomy" id="7740"/>
    <lineage>
        <taxon>Eukaryota</taxon>
        <taxon>Metazoa</taxon>
        <taxon>Chordata</taxon>
        <taxon>Cephalochordata</taxon>
        <taxon>Leptocardii</taxon>
        <taxon>Amphioxiformes</taxon>
        <taxon>Branchiostomatidae</taxon>
        <taxon>Branchiostoma</taxon>
    </lineage>
</organism>
<dbReference type="Proteomes" id="UP000838412">
    <property type="component" value="Chromosome 5"/>
</dbReference>